<organism evidence="4 5">
    <name type="scientific">Diversispora eburnea</name>
    <dbReference type="NCBI Taxonomy" id="1213867"/>
    <lineage>
        <taxon>Eukaryota</taxon>
        <taxon>Fungi</taxon>
        <taxon>Fungi incertae sedis</taxon>
        <taxon>Mucoromycota</taxon>
        <taxon>Glomeromycotina</taxon>
        <taxon>Glomeromycetes</taxon>
        <taxon>Diversisporales</taxon>
        <taxon>Diversisporaceae</taxon>
        <taxon>Diversispora</taxon>
    </lineage>
</organism>
<dbReference type="InterPro" id="IPR013785">
    <property type="entry name" value="Aldolase_TIM"/>
</dbReference>
<dbReference type="CDD" id="cd04730">
    <property type="entry name" value="NPD_like"/>
    <property type="match status" value="1"/>
</dbReference>
<dbReference type="Gene3D" id="3.20.20.70">
    <property type="entry name" value="Aldolase class I"/>
    <property type="match status" value="1"/>
</dbReference>
<dbReference type="AlphaFoldDB" id="A0A9N8W9Q0"/>
<evidence type="ECO:0000256" key="1">
    <source>
        <dbReference type="ARBA" id="ARBA00022630"/>
    </source>
</evidence>
<evidence type="ECO:0000256" key="3">
    <source>
        <dbReference type="ARBA" id="ARBA00023002"/>
    </source>
</evidence>
<dbReference type="GO" id="GO:0018580">
    <property type="term" value="F:nitronate monooxygenase activity"/>
    <property type="evidence" value="ECO:0007669"/>
    <property type="project" value="InterPro"/>
</dbReference>
<keyword evidence="1" id="KW-0285">Flavoprotein</keyword>
<comment type="caution">
    <text evidence="4">The sequence shown here is derived from an EMBL/GenBank/DDBJ whole genome shotgun (WGS) entry which is preliminary data.</text>
</comment>
<dbReference type="OrthoDB" id="2349068at2759"/>
<accession>A0A9N8W9Q0</accession>
<dbReference type="EMBL" id="CAJVPK010000230">
    <property type="protein sequence ID" value="CAG8479115.1"/>
    <property type="molecule type" value="Genomic_DNA"/>
</dbReference>
<dbReference type="Pfam" id="PF03060">
    <property type="entry name" value="NMO"/>
    <property type="match status" value="1"/>
</dbReference>
<dbReference type="PANTHER" id="PTHR32332">
    <property type="entry name" value="2-NITROPROPANE DIOXYGENASE"/>
    <property type="match status" value="1"/>
</dbReference>
<keyword evidence="5" id="KW-1185">Reference proteome</keyword>
<keyword evidence="3" id="KW-0560">Oxidoreductase</keyword>
<protein>
    <submittedName>
        <fullName evidence="4">5929_t:CDS:1</fullName>
    </submittedName>
</protein>
<evidence type="ECO:0000313" key="4">
    <source>
        <dbReference type="EMBL" id="CAG8479115.1"/>
    </source>
</evidence>
<gene>
    <name evidence="4" type="ORF">DEBURN_LOCUS3560</name>
</gene>
<reference evidence="4" key="1">
    <citation type="submission" date="2021-06" db="EMBL/GenBank/DDBJ databases">
        <authorList>
            <person name="Kallberg Y."/>
            <person name="Tangrot J."/>
            <person name="Rosling A."/>
        </authorList>
    </citation>
    <scope>NUCLEOTIDE SEQUENCE</scope>
    <source>
        <strain evidence="4">AZ414A</strain>
    </source>
</reference>
<dbReference type="SUPFAM" id="SSF51412">
    <property type="entry name" value="Inosine monophosphate dehydrogenase (IMPDH)"/>
    <property type="match status" value="1"/>
</dbReference>
<evidence type="ECO:0000256" key="2">
    <source>
        <dbReference type="ARBA" id="ARBA00022643"/>
    </source>
</evidence>
<evidence type="ECO:0000313" key="5">
    <source>
        <dbReference type="Proteomes" id="UP000789706"/>
    </source>
</evidence>
<name>A0A9N8W9Q0_9GLOM</name>
<proteinExistence type="predicted"/>
<dbReference type="Proteomes" id="UP000789706">
    <property type="component" value="Unassembled WGS sequence"/>
</dbReference>
<keyword evidence="2" id="KW-0288">FMN</keyword>
<dbReference type="InterPro" id="IPR004136">
    <property type="entry name" value="NMO"/>
</dbReference>
<sequence length="326" mass="35066">MAFNTKFTELFKCIGIKYPIVSAPMAFVTGVELATQVTLGGGFGFIPAGIKTAEELSHDLKSAMNLFNSSPELLPIGVGFMTFILDKDGVSTLKAALSHKPAAVWFSFGDFQKYLPIVREMSPKTKIFSQIQTVEMAIVSAKFGVDVIVAQGNESGGHGLINNASTLTLVPETVDALNDSGNGHIPVLAAGGIMDGRGLASALMLGASGVVMGTRFVASKESLSKPQAKEMLVKSFDGGVSTIRTNVFDKLRQPNVWPEHFDGRALRNKTLEDNIDFNDEKKTVEKRKIYGEAMKNADYSRAVIYAGAGVGLIKEILSAKRVQKLQ</sequence>